<dbReference type="GO" id="GO:0005524">
    <property type="term" value="F:ATP binding"/>
    <property type="evidence" value="ECO:0007669"/>
    <property type="project" value="UniProtKB-KW"/>
</dbReference>
<dbReference type="PANTHER" id="PTHR23076">
    <property type="entry name" value="METALLOPROTEASE M41 FTSH"/>
    <property type="match status" value="1"/>
</dbReference>
<dbReference type="GO" id="GO:0004176">
    <property type="term" value="F:ATP-dependent peptidase activity"/>
    <property type="evidence" value="ECO:0007669"/>
    <property type="project" value="TreeGrafter"/>
</dbReference>
<dbReference type="Gene3D" id="1.10.8.60">
    <property type="match status" value="1"/>
</dbReference>
<name>A0A3F2RF70_9STRA</name>
<dbReference type="EMBL" id="MBAD02000145">
    <property type="protein sequence ID" value="RLN71072.1"/>
    <property type="molecule type" value="Genomic_DNA"/>
</dbReference>
<organism evidence="13 15">
    <name type="scientific">Phytophthora kernoviae</name>
    <dbReference type="NCBI Taxonomy" id="325452"/>
    <lineage>
        <taxon>Eukaryota</taxon>
        <taxon>Sar</taxon>
        <taxon>Stramenopiles</taxon>
        <taxon>Oomycota</taxon>
        <taxon>Peronosporomycetes</taxon>
        <taxon>Peronosporales</taxon>
        <taxon>Peronosporaceae</taxon>
        <taxon>Phytophthora</taxon>
    </lineage>
</organism>
<sequence length="596" mass="65156">MQWFRRSHDATPSAASSSNTASSTASSGTSQQDGSDTSQTSTNSTNSGDHATFGDVTSGSDKCVVGNPNTYVSAKDIDWVWDNRIGPNADTSNEANWNIMENKNFIMDHIVANKGALNYCVRWDSTEKLSKTVASKFQAMLECQYAAWNHWLIGYDCWPYNEIKINMVGFAVKDASLLDWTDDSLGTIFEGDLDQDGVPQCSQSCYRFYDNGLKSWSDTSACKGEPFDISLWPKQGLEGGFGYDWGQEVNLENMLQTIDEDQLVIVAHEIGHGFGLPDFYKSAGAATDREHLHPGRAGAFWSRICMYSTDTGAVGKDGTKKVRKQQQAQHISFDDVAGIDVARKELEEVVDFLRNPARYQAIGAKVPKGVMLCGPSGTGKTLLARAVASEAGVAFLFCSASDFVEMLVGRGAARVRDLFTQASQYPQCIIFIDEIDALAKARGGFNSNDEREQTLNQLLTEMDGFEGNANGVIVIAATNRPEVLDPALCRPGRFDRHVYVGLPDAKGREAILEVHCRNVRLDDDVNLSVVAEECGQMGQRSGAQLASLVNEAALLAVRHGDTTVKHAHLELAMNRAFESQTRSIAGSSFEFAMDES</sequence>
<keyword evidence="3" id="KW-0645">Protease</keyword>
<proteinExistence type="inferred from homology"/>
<keyword evidence="7" id="KW-0862">Zinc</keyword>
<dbReference type="Pfam" id="PF00004">
    <property type="entry name" value="AAA"/>
    <property type="match status" value="1"/>
</dbReference>
<dbReference type="InterPro" id="IPR003593">
    <property type="entry name" value="AAA+_ATPase"/>
</dbReference>
<dbReference type="AlphaFoldDB" id="A0A3F2RF70"/>
<dbReference type="Proteomes" id="UP000277300">
    <property type="component" value="Unassembled WGS sequence"/>
</dbReference>
<gene>
    <name evidence="14" type="ORF">BBJ29_008597</name>
    <name evidence="13" type="ORF">BBP00_00009214</name>
</gene>
<dbReference type="GO" id="GO:0046872">
    <property type="term" value="F:metal ion binding"/>
    <property type="evidence" value="ECO:0007669"/>
    <property type="project" value="UniProtKB-KW"/>
</dbReference>
<dbReference type="SUPFAM" id="SSF55486">
    <property type="entry name" value="Metalloproteases ('zincins'), catalytic domain"/>
    <property type="match status" value="1"/>
</dbReference>
<evidence type="ECO:0000313" key="14">
    <source>
        <dbReference type="EMBL" id="RLN71072.1"/>
    </source>
</evidence>
<dbReference type="GO" id="GO:0016887">
    <property type="term" value="F:ATP hydrolysis activity"/>
    <property type="evidence" value="ECO:0007669"/>
    <property type="project" value="InterPro"/>
</dbReference>
<keyword evidence="9" id="KW-0482">Metalloprotease</keyword>
<evidence type="ECO:0000256" key="6">
    <source>
        <dbReference type="ARBA" id="ARBA00022801"/>
    </source>
</evidence>
<dbReference type="GO" id="GO:0006508">
    <property type="term" value="P:proteolysis"/>
    <property type="evidence" value="ECO:0007669"/>
    <property type="project" value="UniProtKB-KW"/>
</dbReference>
<feature type="region of interest" description="Disordered" evidence="11">
    <location>
        <begin position="1"/>
        <end position="53"/>
    </location>
</feature>
<evidence type="ECO:0000313" key="16">
    <source>
        <dbReference type="Proteomes" id="UP000284657"/>
    </source>
</evidence>
<evidence type="ECO:0000256" key="4">
    <source>
        <dbReference type="ARBA" id="ARBA00022723"/>
    </source>
</evidence>
<keyword evidence="6" id="KW-0378">Hydrolase</keyword>
<reference evidence="15 16" key="1">
    <citation type="submission" date="2018-07" db="EMBL/GenBank/DDBJ databases">
        <title>Genome sequencing of oomycete isolates from Chile give support for New Zealand origin for Phytophthora kernoviae and make available the first Nothophytophthora sp. genome.</title>
        <authorList>
            <person name="Studholme D.J."/>
            <person name="Sanfuentes E."/>
            <person name="Panda P."/>
            <person name="Hill R."/>
            <person name="Sambles C."/>
            <person name="Grant M."/>
            <person name="Williams N.M."/>
            <person name="Mcdougal R.L."/>
        </authorList>
    </citation>
    <scope>NUCLEOTIDE SEQUENCE [LARGE SCALE GENOMIC DNA]</scope>
    <source>
        <strain evidence="13">Chile6</strain>
        <strain evidence="14">Chile7</strain>
    </source>
</reference>
<feature type="compositionally biased region" description="Low complexity" evidence="11">
    <location>
        <begin position="13"/>
        <end position="49"/>
    </location>
</feature>
<evidence type="ECO:0000313" key="15">
    <source>
        <dbReference type="Proteomes" id="UP000277300"/>
    </source>
</evidence>
<protein>
    <recommendedName>
        <fullName evidence="12">AAA+ ATPase domain-containing protein</fullName>
    </recommendedName>
</protein>
<dbReference type="SMART" id="SM00382">
    <property type="entry name" value="AAA"/>
    <property type="match status" value="1"/>
</dbReference>
<evidence type="ECO:0000256" key="5">
    <source>
        <dbReference type="ARBA" id="ARBA00022741"/>
    </source>
</evidence>
<dbReference type="FunFam" id="3.40.50.300:FF:000001">
    <property type="entry name" value="ATP-dependent zinc metalloprotease FtsH"/>
    <property type="match status" value="1"/>
</dbReference>
<evidence type="ECO:0000313" key="13">
    <source>
        <dbReference type="EMBL" id="RLN53717.1"/>
    </source>
</evidence>
<evidence type="ECO:0000256" key="11">
    <source>
        <dbReference type="SAM" id="MobiDB-lite"/>
    </source>
</evidence>
<dbReference type="GO" id="GO:0008237">
    <property type="term" value="F:metallopeptidase activity"/>
    <property type="evidence" value="ECO:0007669"/>
    <property type="project" value="UniProtKB-KW"/>
</dbReference>
<evidence type="ECO:0000259" key="12">
    <source>
        <dbReference type="SMART" id="SM00382"/>
    </source>
</evidence>
<accession>A0A3F2RF70</accession>
<comment type="cofactor">
    <cofactor evidence="1">
        <name>Zn(2+)</name>
        <dbReference type="ChEBI" id="CHEBI:29105"/>
    </cofactor>
</comment>
<dbReference type="EMBL" id="MBDO02000586">
    <property type="protein sequence ID" value="RLN53717.1"/>
    <property type="molecule type" value="Genomic_DNA"/>
</dbReference>
<dbReference type="Proteomes" id="UP000284657">
    <property type="component" value="Unassembled WGS sequence"/>
</dbReference>
<dbReference type="PROSITE" id="PS00674">
    <property type="entry name" value="AAA"/>
    <property type="match status" value="1"/>
</dbReference>
<keyword evidence="5 10" id="KW-0547">Nucleotide-binding</keyword>
<dbReference type="InterPro" id="IPR003959">
    <property type="entry name" value="ATPase_AAA_core"/>
</dbReference>
<evidence type="ECO:0000256" key="3">
    <source>
        <dbReference type="ARBA" id="ARBA00022670"/>
    </source>
</evidence>
<feature type="domain" description="AAA+ ATPase" evidence="12">
    <location>
        <begin position="366"/>
        <end position="504"/>
    </location>
</feature>
<dbReference type="PANTHER" id="PTHR23076:SF97">
    <property type="entry name" value="ATP-DEPENDENT ZINC METALLOPROTEASE YME1L1"/>
    <property type="match status" value="1"/>
</dbReference>
<keyword evidence="4" id="KW-0479">Metal-binding</keyword>
<dbReference type="Gene3D" id="3.40.50.300">
    <property type="entry name" value="P-loop containing nucleotide triphosphate hydrolases"/>
    <property type="match status" value="1"/>
</dbReference>
<dbReference type="InterPro" id="IPR003960">
    <property type="entry name" value="ATPase_AAA_CS"/>
</dbReference>
<evidence type="ECO:0000256" key="7">
    <source>
        <dbReference type="ARBA" id="ARBA00022833"/>
    </source>
</evidence>
<keyword evidence="8 10" id="KW-0067">ATP-binding</keyword>
<comment type="similarity">
    <text evidence="10">Belongs to the AAA ATPase family.</text>
</comment>
<evidence type="ECO:0000256" key="2">
    <source>
        <dbReference type="ARBA" id="ARBA00010044"/>
    </source>
</evidence>
<evidence type="ECO:0000256" key="10">
    <source>
        <dbReference type="RuleBase" id="RU003651"/>
    </source>
</evidence>
<dbReference type="InterPro" id="IPR027417">
    <property type="entry name" value="P-loop_NTPase"/>
</dbReference>
<comment type="caution">
    <text evidence="13">The sequence shown here is derived from an EMBL/GenBank/DDBJ whole genome shotgun (WGS) entry which is preliminary data.</text>
</comment>
<evidence type="ECO:0000256" key="1">
    <source>
        <dbReference type="ARBA" id="ARBA00001947"/>
    </source>
</evidence>
<evidence type="ECO:0000256" key="9">
    <source>
        <dbReference type="ARBA" id="ARBA00023049"/>
    </source>
</evidence>
<comment type="similarity">
    <text evidence="2">In the C-terminal section; belongs to the peptidase M41 family.</text>
</comment>
<dbReference type="CDD" id="cd19501">
    <property type="entry name" value="RecA-like_FtsH"/>
    <property type="match status" value="1"/>
</dbReference>
<evidence type="ECO:0000256" key="8">
    <source>
        <dbReference type="ARBA" id="ARBA00022840"/>
    </source>
</evidence>
<dbReference type="SUPFAM" id="SSF52540">
    <property type="entry name" value="P-loop containing nucleoside triphosphate hydrolases"/>
    <property type="match status" value="1"/>
</dbReference>
<dbReference type="OrthoDB" id="1413014at2759"/>